<organism evidence="2 3">
    <name type="scientific">Sphingomonas sanxanigenens DSM 19645 = NX02</name>
    <dbReference type="NCBI Taxonomy" id="1123269"/>
    <lineage>
        <taxon>Bacteria</taxon>
        <taxon>Pseudomonadati</taxon>
        <taxon>Pseudomonadota</taxon>
        <taxon>Alphaproteobacteria</taxon>
        <taxon>Sphingomonadales</taxon>
        <taxon>Sphingomonadaceae</taxon>
        <taxon>Sphingomonas</taxon>
    </lineage>
</organism>
<dbReference type="InterPro" id="IPR002500">
    <property type="entry name" value="PAPS_reduct_dom"/>
</dbReference>
<dbReference type="Proteomes" id="UP000018851">
    <property type="component" value="Plasmid pNXO2"/>
</dbReference>
<gene>
    <name evidence="2" type="ORF">NX02_p0005</name>
</gene>
<evidence type="ECO:0000313" key="2">
    <source>
        <dbReference type="EMBL" id="AKH18642.1"/>
    </source>
</evidence>
<keyword evidence="3" id="KW-1185">Reference proteome</keyword>
<dbReference type="SUPFAM" id="SSF52402">
    <property type="entry name" value="Adenine nucleotide alpha hydrolases-like"/>
    <property type="match status" value="1"/>
</dbReference>
<evidence type="ECO:0000259" key="1">
    <source>
        <dbReference type="Pfam" id="PF01507"/>
    </source>
</evidence>
<sequence length="386" mass="41919">MPPIAQLAAAAAAARSYPAVPGLPDIAITSEIVAAIRAGAWIVFNLSGGKDSSAALFAVNLQLDSLGHPRARRMAIHADLGRAEWDSTPDTVARIAASAGVPLTVVHRAAGDLVDRWIQRFGSGKRRYEALEIYNLIGPWSSASLRFCQSEMKAAVIGPAIARMLRGQQIISVLGLRRDESHNRAATPIAKADLHYAKAGNRHGTAITLWHPIAHWNSEEVFRAHGALGITLHEAYSIWGATRLSCRYCIFASLHDLSASAAAPANTEVYRELVGIEARSTFPFQPTRWLADIAPHLLSGGLRADVERAKADQLERRHLEASMPAGLRYVKGWPPRMPTLAEADDIAAARRPILARHRLENRYPTGSAVQARFAELRVAAGRQMSS</sequence>
<reference evidence="2 3" key="1">
    <citation type="submission" date="2015-05" db="EMBL/GenBank/DDBJ databases">
        <title>Plasmid of Sphingomonas sanxanigenens NX02.</title>
        <authorList>
            <person name="Huang H."/>
            <person name="Ma T."/>
        </authorList>
    </citation>
    <scope>NUCLEOTIDE SEQUENCE [LARGE SCALE GENOMIC DNA]</scope>
    <source>
        <strain evidence="2 3">NX02</strain>
        <plasmid evidence="3">Plasmid pNXO2</plasmid>
    </source>
</reference>
<protein>
    <submittedName>
        <fullName evidence="2">Phosphoadenosine phosphosulfate reductase family protein</fullName>
    </submittedName>
</protein>
<dbReference type="GO" id="GO:0003824">
    <property type="term" value="F:catalytic activity"/>
    <property type="evidence" value="ECO:0007669"/>
    <property type="project" value="InterPro"/>
</dbReference>
<dbReference type="InterPro" id="IPR014729">
    <property type="entry name" value="Rossmann-like_a/b/a_fold"/>
</dbReference>
<dbReference type="KEGG" id="ssan:NX02_p0005"/>
<accession>A0A0F7JSJ8</accession>
<keyword evidence="2" id="KW-0614">Plasmid</keyword>
<name>A0A0F7JSJ8_9SPHN</name>
<dbReference type="EMBL" id="CP011450">
    <property type="protein sequence ID" value="AKH18642.1"/>
    <property type="molecule type" value="Genomic_DNA"/>
</dbReference>
<geneLocation type="plasmid" evidence="2 3">
    <name>pNXO2</name>
</geneLocation>
<dbReference type="AlphaFoldDB" id="A0A0F7JSJ8"/>
<dbReference type="Gene3D" id="3.40.50.620">
    <property type="entry name" value="HUPs"/>
    <property type="match status" value="1"/>
</dbReference>
<evidence type="ECO:0000313" key="3">
    <source>
        <dbReference type="Proteomes" id="UP000018851"/>
    </source>
</evidence>
<proteinExistence type="predicted"/>
<dbReference type="Pfam" id="PF01507">
    <property type="entry name" value="PAPS_reduct"/>
    <property type="match status" value="1"/>
</dbReference>
<dbReference type="OrthoDB" id="7574889at2"/>
<feature type="domain" description="Phosphoadenosine phosphosulphate reductase" evidence="1">
    <location>
        <begin position="42"/>
        <end position="236"/>
    </location>
</feature>